<comment type="caution">
    <text evidence="1">The sequence shown here is derived from an EMBL/GenBank/DDBJ whole genome shotgun (WGS) entry which is preliminary data.</text>
</comment>
<proteinExistence type="predicted"/>
<dbReference type="AlphaFoldDB" id="A0A430KYZ2"/>
<accession>A0A430KYZ2</accession>
<gene>
    <name evidence="1" type="ORF">BHE90_016940</name>
</gene>
<dbReference type="EMBL" id="MIKF01000743">
    <property type="protein sequence ID" value="RTE68681.1"/>
    <property type="molecule type" value="Genomic_DNA"/>
</dbReference>
<name>A0A430KYZ2_9HYPO</name>
<protein>
    <submittedName>
        <fullName evidence="1">Uncharacterized protein</fullName>
    </submittedName>
</protein>
<evidence type="ECO:0000313" key="2">
    <source>
        <dbReference type="Proteomes" id="UP000287124"/>
    </source>
</evidence>
<evidence type="ECO:0000313" key="1">
    <source>
        <dbReference type="EMBL" id="RTE68681.1"/>
    </source>
</evidence>
<reference evidence="1 2" key="1">
    <citation type="submission" date="2017-06" db="EMBL/GenBank/DDBJ databases">
        <title>Comparative genomic analysis of Ambrosia Fusariam Clade fungi.</title>
        <authorList>
            <person name="Stajich J.E."/>
            <person name="Carrillo J."/>
            <person name="Kijimoto T."/>
            <person name="Eskalen A."/>
            <person name="O'Donnell K."/>
            <person name="Kasson M."/>
        </authorList>
    </citation>
    <scope>NUCLEOTIDE SEQUENCE [LARGE SCALE GENOMIC DNA]</scope>
    <source>
        <strain evidence="1 2">UCR1854</strain>
    </source>
</reference>
<dbReference type="Proteomes" id="UP000287124">
    <property type="component" value="Unassembled WGS sequence"/>
</dbReference>
<organism evidence="1 2">
    <name type="scientific">Fusarium euwallaceae</name>
    <dbReference type="NCBI Taxonomy" id="1147111"/>
    <lineage>
        <taxon>Eukaryota</taxon>
        <taxon>Fungi</taxon>
        <taxon>Dikarya</taxon>
        <taxon>Ascomycota</taxon>
        <taxon>Pezizomycotina</taxon>
        <taxon>Sordariomycetes</taxon>
        <taxon>Hypocreomycetidae</taxon>
        <taxon>Hypocreales</taxon>
        <taxon>Nectriaceae</taxon>
        <taxon>Fusarium</taxon>
        <taxon>Fusarium solani species complex</taxon>
    </lineage>
</organism>
<sequence length="152" mass="16217">MVSSLLGGSPLKVDAIPNDNGFIPDGKGSQITNHSHARLVAIREWNYNSSGSLLDAGPVSMDTGFSIVNVPDQQTVDPLIQAGNRASTGVSMQTEHPERPRDTGVDLIELFNNASYTAYDDLSAPARAYPNTVDLECYGDVDISPSVPTARL</sequence>
<keyword evidence="2" id="KW-1185">Reference proteome</keyword>